<dbReference type="InterPro" id="IPR001680">
    <property type="entry name" value="WD40_rpt"/>
</dbReference>
<feature type="repeat" description="WD" evidence="3">
    <location>
        <begin position="212"/>
        <end position="253"/>
    </location>
</feature>
<dbReference type="PROSITE" id="PS50294">
    <property type="entry name" value="WD_REPEATS_REGION"/>
    <property type="match status" value="1"/>
</dbReference>
<proteinExistence type="predicted"/>
<protein>
    <submittedName>
        <fullName evidence="4">Putative wd domain-containing protein</fullName>
    </submittedName>
</protein>
<dbReference type="InterPro" id="IPR036322">
    <property type="entry name" value="WD40_repeat_dom_sf"/>
</dbReference>
<feature type="repeat" description="WD" evidence="3">
    <location>
        <begin position="254"/>
        <end position="295"/>
    </location>
</feature>
<dbReference type="CDD" id="cd00200">
    <property type="entry name" value="WD40"/>
    <property type="match status" value="1"/>
</dbReference>
<dbReference type="PANTHER" id="PTHR22838">
    <property type="entry name" value="WD REPEAT PROTEIN 26-RELATED"/>
    <property type="match status" value="1"/>
</dbReference>
<dbReference type="PROSITE" id="PS50082">
    <property type="entry name" value="WD_REPEATS_2"/>
    <property type="match status" value="2"/>
</dbReference>
<keyword evidence="5" id="KW-1185">Reference proteome</keyword>
<dbReference type="InterPro" id="IPR019775">
    <property type="entry name" value="WD40_repeat_CS"/>
</dbReference>
<dbReference type="PANTHER" id="PTHR22838:SF0">
    <property type="entry name" value="WD REPEAT-CONTAINING PROTEIN 26"/>
    <property type="match status" value="1"/>
</dbReference>
<dbReference type="SUPFAM" id="SSF50978">
    <property type="entry name" value="WD40 repeat-like"/>
    <property type="match status" value="1"/>
</dbReference>
<accession>A0A0G2F0T4</accession>
<dbReference type="SMART" id="SM00320">
    <property type="entry name" value="WD40"/>
    <property type="match status" value="6"/>
</dbReference>
<comment type="caution">
    <text evidence="4">The sequence shown here is derived from an EMBL/GenBank/DDBJ whole genome shotgun (WGS) entry which is preliminary data.</text>
</comment>
<dbReference type="Proteomes" id="UP000053317">
    <property type="component" value="Unassembled WGS sequence"/>
</dbReference>
<dbReference type="GO" id="GO:0034657">
    <property type="term" value="C:GID complex"/>
    <property type="evidence" value="ECO:0007669"/>
    <property type="project" value="TreeGrafter"/>
</dbReference>
<dbReference type="InterPro" id="IPR051350">
    <property type="entry name" value="WD_repeat-ST_regulator"/>
</dbReference>
<evidence type="ECO:0000313" key="4">
    <source>
        <dbReference type="EMBL" id="KKY28427.1"/>
    </source>
</evidence>
<evidence type="ECO:0000256" key="3">
    <source>
        <dbReference type="PROSITE-ProRule" id="PRU00221"/>
    </source>
</evidence>
<evidence type="ECO:0000256" key="1">
    <source>
        <dbReference type="ARBA" id="ARBA00022574"/>
    </source>
</evidence>
<sequence>MGLLDLGYNGAAATLSQESGYELETPAVTAFREAILDGQWPEAEGILLSSHHVDVPNEMQVNEGGALLLAAGADIGQMLFFIRQQKFLELLDQRELGMALMVLRQELTPLNHDIHQLHALSSLLMCPAEDLRTQAGWGTSITQSRQDLLSELTKSVSPSVMIPEHRLATLLDQVQRNQINECLYHNTAIVPSLYSDHHCDRENFPLKTLVELDHHTDEVWFLDFSHNGSKLATTSKDKTVVVYETTTFTVLHKLKGHGGEVSFVSWSPDDSKLISCSHDPKARIWDVESGQCILTLDHGQQPISSAAWLPDGRTFITGSLEKVNHICHWSIDANNFGAKLDTWDGDYRVQHCIITPDGSRLVVITTSKRVYVYDFRTKREMYNLSLGVELTCISVSRDSRTMLINTSSNEVLLIDIETSEQIRRFEGQRQGQFVIRSCFGGAAENFVVSGSEDSKVYVWHKENGMLIETLRGHGSGCVNAVSWNPTDPGMFASAGDDGRVRM</sequence>
<name>A0A0G2F0T4_PHACM</name>
<dbReference type="AlphaFoldDB" id="A0A0G2F0T4"/>
<dbReference type="Pfam" id="PF00400">
    <property type="entry name" value="WD40"/>
    <property type="match status" value="5"/>
</dbReference>
<dbReference type="EMBL" id="LCWF01000013">
    <property type="protein sequence ID" value="KKY28427.1"/>
    <property type="molecule type" value="Genomic_DNA"/>
</dbReference>
<keyword evidence="2" id="KW-0677">Repeat</keyword>
<organism evidence="4 5">
    <name type="scientific">Phaeomoniella chlamydospora</name>
    <name type="common">Phaeoacremonium chlamydosporum</name>
    <dbReference type="NCBI Taxonomy" id="158046"/>
    <lineage>
        <taxon>Eukaryota</taxon>
        <taxon>Fungi</taxon>
        <taxon>Dikarya</taxon>
        <taxon>Ascomycota</taxon>
        <taxon>Pezizomycotina</taxon>
        <taxon>Eurotiomycetes</taxon>
        <taxon>Chaetothyriomycetidae</taxon>
        <taxon>Phaeomoniellales</taxon>
        <taxon>Phaeomoniellaceae</taxon>
        <taxon>Phaeomoniella</taxon>
    </lineage>
</organism>
<reference evidence="4 5" key="2">
    <citation type="submission" date="2015-05" db="EMBL/GenBank/DDBJ databases">
        <authorList>
            <person name="Morales-Cruz A."/>
            <person name="Amrine K.C."/>
            <person name="Cantu D."/>
        </authorList>
    </citation>
    <scope>NUCLEOTIDE SEQUENCE [LARGE SCALE GENOMIC DNA]</scope>
    <source>
        <strain evidence="4">UCRPC4</strain>
    </source>
</reference>
<evidence type="ECO:0000313" key="5">
    <source>
        <dbReference type="Proteomes" id="UP000053317"/>
    </source>
</evidence>
<keyword evidence="1 3" id="KW-0853">WD repeat</keyword>
<dbReference type="OrthoDB" id="972532at2759"/>
<gene>
    <name evidence="4" type="ORF">UCRPC4_g00594</name>
</gene>
<dbReference type="InterPro" id="IPR015943">
    <property type="entry name" value="WD40/YVTN_repeat-like_dom_sf"/>
</dbReference>
<dbReference type="PROSITE" id="PS00678">
    <property type="entry name" value="WD_REPEATS_1"/>
    <property type="match status" value="1"/>
</dbReference>
<dbReference type="Gene3D" id="2.130.10.10">
    <property type="entry name" value="YVTN repeat-like/Quinoprotein amine dehydrogenase"/>
    <property type="match status" value="1"/>
</dbReference>
<reference evidence="4 5" key="1">
    <citation type="submission" date="2015-05" db="EMBL/GenBank/DDBJ databases">
        <title>Distinctive expansion of gene families associated with plant cell wall degradation and secondary metabolism in the genomes of grapevine trunk pathogens.</title>
        <authorList>
            <person name="Lawrence D.P."/>
            <person name="Travadon R."/>
            <person name="Rolshausen P.E."/>
            <person name="Baumgartner K."/>
        </authorList>
    </citation>
    <scope>NUCLEOTIDE SEQUENCE [LARGE SCALE GENOMIC DNA]</scope>
    <source>
        <strain evidence="4">UCRPC4</strain>
    </source>
</reference>
<dbReference type="GO" id="GO:0043161">
    <property type="term" value="P:proteasome-mediated ubiquitin-dependent protein catabolic process"/>
    <property type="evidence" value="ECO:0007669"/>
    <property type="project" value="TreeGrafter"/>
</dbReference>
<evidence type="ECO:0000256" key="2">
    <source>
        <dbReference type="ARBA" id="ARBA00022737"/>
    </source>
</evidence>